<evidence type="ECO:0000259" key="3">
    <source>
        <dbReference type="Pfam" id="PF25358"/>
    </source>
</evidence>
<dbReference type="GO" id="GO:0030422">
    <property type="term" value="P:siRNA processing"/>
    <property type="evidence" value="ECO:0007669"/>
    <property type="project" value="TreeGrafter"/>
</dbReference>
<feature type="domain" description="RDRP core" evidence="2">
    <location>
        <begin position="456"/>
        <end position="1076"/>
    </location>
</feature>
<evidence type="ECO:0000259" key="2">
    <source>
        <dbReference type="Pfam" id="PF05183"/>
    </source>
</evidence>
<dbReference type="InterPro" id="IPR057596">
    <property type="entry name" value="RDRP_core"/>
</dbReference>
<dbReference type="GO" id="GO:0003723">
    <property type="term" value="F:RNA binding"/>
    <property type="evidence" value="ECO:0007669"/>
    <property type="project" value="UniProtKB-KW"/>
</dbReference>
<keyword evidence="5" id="KW-1185">Reference proteome</keyword>
<evidence type="ECO:0000313" key="4">
    <source>
        <dbReference type="EMBL" id="KAK6334469.1"/>
    </source>
</evidence>
<dbReference type="PANTHER" id="PTHR23079:SF17">
    <property type="entry name" value="RNA-DEPENDENT RNA POLYMERASE"/>
    <property type="match status" value="1"/>
</dbReference>
<dbReference type="Proteomes" id="UP001373714">
    <property type="component" value="Unassembled WGS sequence"/>
</dbReference>
<gene>
    <name evidence="4" type="ORF">TWF730_003683</name>
</gene>
<keyword evidence="1" id="KW-0696">RNA-directed RNA polymerase</keyword>
<dbReference type="EMBL" id="JAVHNS010000015">
    <property type="protein sequence ID" value="KAK6334469.1"/>
    <property type="molecule type" value="Genomic_DNA"/>
</dbReference>
<feature type="domain" description="RdRP-like PH" evidence="3">
    <location>
        <begin position="141"/>
        <end position="283"/>
    </location>
</feature>
<dbReference type="PANTHER" id="PTHR23079">
    <property type="entry name" value="RNA-DEPENDENT RNA POLYMERASE"/>
    <property type="match status" value="1"/>
</dbReference>
<evidence type="ECO:0000313" key="5">
    <source>
        <dbReference type="Proteomes" id="UP001373714"/>
    </source>
</evidence>
<dbReference type="InterPro" id="IPR057503">
    <property type="entry name" value="PH_RdRP"/>
</dbReference>
<comment type="caution">
    <text evidence="4">The sequence shown here is derived from an EMBL/GenBank/DDBJ whole genome shotgun (WGS) entry which is preliminary data.</text>
</comment>
<accession>A0AAV9U613</accession>
<dbReference type="GO" id="GO:0031380">
    <property type="term" value="C:nuclear RNA-directed RNA polymerase complex"/>
    <property type="evidence" value="ECO:0007669"/>
    <property type="project" value="TreeGrafter"/>
</dbReference>
<organism evidence="4 5">
    <name type="scientific">Orbilia blumenaviensis</name>
    <dbReference type="NCBI Taxonomy" id="1796055"/>
    <lineage>
        <taxon>Eukaryota</taxon>
        <taxon>Fungi</taxon>
        <taxon>Dikarya</taxon>
        <taxon>Ascomycota</taxon>
        <taxon>Pezizomycotina</taxon>
        <taxon>Orbiliomycetes</taxon>
        <taxon>Orbiliales</taxon>
        <taxon>Orbiliaceae</taxon>
        <taxon>Orbilia</taxon>
    </lineage>
</organism>
<dbReference type="AlphaFoldDB" id="A0AAV9U613"/>
<proteinExistence type="inferred from homology"/>
<comment type="catalytic activity">
    <reaction evidence="1">
        <text>RNA(n) + a ribonucleoside 5'-triphosphate = RNA(n+1) + diphosphate</text>
        <dbReference type="Rhea" id="RHEA:21248"/>
        <dbReference type="Rhea" id="RHEA-COMP:14527"/>
        <dbReference type="Rhea" id="RHEA-COMP:17342"/>
        <dbReference type="ChEBI" id="CHEBI:33019"/>
        <dbReference type="ChEBI" id="CHEBI:61557"/>
        <dbReference type="ChEBI" id="CHEBI:140395"/>
        <dbReference type="EC" id="2.7.7.48"/>
    </reaction>
</comment>
<keyword evidence="1" id="KW-0808">Transferase</keyword>
<dbReference type="GO" id="GO:0003968">
    <property type="term" value="F:RNA-directed RNA polymerase activity"/>
    <property type="evidence" value="ECO:0007669"/>
    <property type="project" value="UniProtKB-KW"/>
</dbReference>
<reference evidence="4 5" key="1">
    <citation type="submission" date="2019-10" db="EMBL/GenBank/DDBJ databases">
        <authorList>
            <person name="Palmer J.M."/>
        </authorList>
    </citation>
    <scope>NUCLEOTIDE SEQUENCE [LARGE SCALE GENOMIC DNA]</scope>
    <source>
        <strain evidence="4 5">TWF730</strain>
    </source>
</reference>
<comment type="similarity">
    <text evidence="1">Belongs to the RdRP family.</text>
</comment>
<dbReference type="Pfam" id="PF05183">
    <property type="entry name" value="RdRP"/>
    <property type="match status" value="1"/>
</dbReference>
<dbReference type="InterPro" id="IPR007855">
    <property type="entry name" value="RDRP"/>
</dbReference>
<keyword evidence="1" id="KW-0548">Nucleotidyltransferase</keyword>
<evidence type="ECO:0000256" key="1">
    <source>
        <dbReference type="RuleBase" id="RU363098"/>
    </source>
</evidence>
<dbReference type="Pfam" id="PF25358">
    <property type="entry name" value="PH_fung_RdRP"/>
    <property type="match status" value="1"/>
</dbReference>
<keyword evidence="1" id="KW-0694">RNA-binding</keyword>
<protein>
    <recommendedName>
        <fullName evidence="1">RNA-dependent RNA polymerase</fullName>
        <ecNumber evidence="1">2.7.7.48</ecNumber>
    </recommendedName>
</protein>
<dbReference type="EC" id="2.7.7.48" evidence="1"/>
<name>A0AAV9U613_9PEZI</name>
<sequence>MEFYLTNIPGTVNDRQTRAAIRDVFKRYFIYEFEMRQWRNKRNRSVQEGSVTIHDAAIGEEILRRHGITDSRPITRGYRAGMHRNAVNPIIVAGHTIIMRRSNKTEAIPIHLIRALRDGNELTAKRMAERQPEQQKPHRTPFAFQGFECGVWITDPRNPKLPTFSSFYTNPRQGNFRMTRPAIQVEIFKSPGPLGATNGHYMLCPTSTITSSIISQESSGTYFIVSLRWSPKLYQKIEPTDMHSPTFSRRLNKARVSSLDERHSKIVSYCFVYRFKLKEAHESIRLITVGSLPGFKDIQGLTIFHQYASYDFQRSMTGLDEQLASLPFDIAFQLHSFVLNGTLLPHRVKELLGVVRRAIQIVYNKAYLDSQLNPDREDLQGGPLAYATQVVASVLKSWAGSWEPQLPSDDPESWLTENIEKDFLEALEKKQQSQEYMLQMKFYRKENQVLIHRMSITPTGMFPGGPNLEPKNRVLREYQDYLNCFLRVSLVDEDGGDLRFESGVDGKPIYSDRFLPILMPDSQQLRIAGRNFTFLGFSQSSLRTHTAWFLAPVHTPRRTITVDSIINNLGDFKSIKIPGKCAARIGQAFTDTVANIKITDPMTVYKDDIVKVGYDGKKYTFSDGCGTISKALIEKIWKKGGFVQEPKPTVFQIRFKGAKGVVSLDTRLRDPQINLYNSMVKFNGLKNNIFEIGRSFTKPLPFYLNRCIIKILEDRGVPSENFLRLQRNALAALRDMTFTSDSAAYFLESQNRCTQGNIPFLIRELTSLRCDYKEDNFLRKVVEFTMLSTLRDMKYRARIQIDKGYTLVGILDETGFLAEGEIFCPVQSEDGPREVHEGIVAICRNPALHPGDIQVVRAINKIPYDSPLHDLTNCVVFSRRGNRDLPSMLSGGDLDGDIYHIWWEPSIMPRTLAAPSNFPAVEAKQYDKDVTQADIAEFFLDFMENDKLGVISIAHMVLADQLVGGVNHPDCIKCAQMASQAVDFPKSGVPVRMNELPRTTNLRPDFLAPGPGVEFVAGNPSLVVEDYDIDLELDDDYLLDLMTRVNAVDADDPFATGRKFRYYKSEKVLGKLFREIDEEKFIKSWEDNAVKYERAPNAMLKKVQEYLVRNADLQRTLDLLGFATHLRTSYETNMRDIGLNYAMSRSNEPLQEVEVFIGCIIGTESHRQSRAQREGSENMRGEVNRLVAHTVGVIKYGPDGNSAVKEGTFDGFTLERALACVMVSLTAREDDEGGSSFGWLATAIGLKELSKRKVDETLVETLAGLNFN</sequence>